<reference evidence="1 2" key="1">
    <citation type="journal article" date="2024" name="Nat. Commun.">
        <title>Phylogenomics reveals the evolutionary origins of lichenization in chlorophyte algae.</title>
        <authorList>
            <person name="Puginier C."/>
            <person name="Libourel C."/>
            <person name="Otte J."/>
            <person name="Skaloud P."/>
            <person name="Haon M."/>
            <person name="Grisel S."/>
            <person name="Petersen M."/>
            <person name="Berrin J.G."/>
            <person name="Delaux P.M."/>
            <person name="Dal Grande F."/>
            <person name="Keller J."/>
        </authorList>
    </citation>
    <scope>NUCLEOTIDE SEQUENCE [LARGE SCALE GENOMIC DNA]</scope>
    <source>
        <strain evidence="1 2">SAG 2043</strain>
    </source>
</reference>
<organism evidence="1 2">
    <name type="scientific">[Myrmecia] bisecta</name>
    <dbReference type="NCBI Taxonomy" id="41462"/>
    <lineage>
        <taxon>Eukaryota</taxon>
        <taxon>Viridiplantae</taxon>
        <taxon>Chlorophyta</taxon>
        <taxon>core chlorophytes</taxon>
        <taxon>Trebouxiophyceae</taxon>
        <taxon>Trebouxiales</taxon>
        <taxon>Trebouxiaceae</taxon>
        <taxon>Myrmecia</taxon>
    </lineage>
</organism>
<dbReference type="Proteomes" id="UP001489004">
    <property type="component" value="Unassembled WGS sequence"/>
</dbReference>
<comment type="caution">
    <text evidence="1">The sequence shown here is derived from an EMBL/GenBank/DDBJ whole genome shotgun (WGS) entry which is preliminary data.</text>
</comment>
<evidence type="ECO:0000313" key="2">
    <source>
        <dbReference type="Proteomes" id="UP001489004"/>
    </source>
</evidence>
<name>A0AAW1PTH9_9CHLO</name>
<proteinExistence type="predicted"/>
<evidence type="ECO:0000313" key="1">
    <source>
        <dbReference type="EMBL" id="KAK9813045.1"/>
    </source>
</evidence>
<keyword evidence="2" id="KW-1185">Reference proteome</keyword>
<gene>
    <name evidence="1" type="ORF">WJX72_007989</name>
</gene>
<accession>A0AAW1PTH9</accession>
<dbReference type="EMBL" id="JALJOR010000008">
    <property type="protein sequence ID" value="KAK9813045.1"/>
    <property type="molecule type" value="Genomic_DNA"/>
</dbReference>
<sequence>MAAYSGFANGSEFEEQNTRLLAASLDRFEAVLYGELDVGAPGTSSEASSGHRRCRMPDDRTSVLNGRRCAPTCASAATNLWLARKAGCSGGR</sequence>
<dbReference type="AlphaFoldDB" id="A0AAW1PTH9"/>
<protein>
    <submittedName>
        <fullName evidence="1">Uncharacterized protein</fullName>
    </submittedName>
</protein>